<dbReference type="Proteomes" id="UP000192478">
    <property type="component" value="Chromosome"/>
</dbReference>
<dbReference type="EC" id="3.5.1.28" evidence="4"/>
<dbReference type="InterPro" id="IPR014234">
    <property type="entry name" value="Spore_CwlD"/>
</dbReference>
<dbReference type="InterPro" id="IPR002508">
    <property type="entry name" value="MurNAc-LAA_cat"/>
</dbReference>
<evidence type="ECO:0000259" key="2">
    <source>
        <dbReference type="SMART" id="SM00646"/>
    </source>
</evidence>
<protein>
    <submittedName>
        <fullName evidence="4">Germination-specific N-acetylmuramoyl-L-alanine amidase</fullName>
        <ecNumber evidence="4">3.5.1.28</ecNumber>
    </submittedName>
    <submittedName>
        <fullName evidence="3">N-acetylmuramoyl-L-alanine amidase CwlD</fullName>
    </submittedName>
</protein>
<sequence length="238" mass="26936">MKVIIIRKRWIYISIVLLFISALSIACINYCKIKAVFHTLPTLTKVVLLDAGHGGVDPGAVSKGGVKEKDINLAIALYLKEYLEQSGAVVVMTRTKDEGLYSEGGSLREKKNEDLRKRKEMVKESGPDIFITIHLNSFPQTQYHGAQTFYPKDNTKGKVLAEKIQEELINTLDKNNKRVALPKEDVYIIKGLDIPTTLVECGFLSNPKEEQLLQKSSYQKQIAWGIYMGIQRYFLEKP</sequence>
<dbReference type="PANTHER" id="PTHR30404:SF0">
    <property type="entry name" value="N-ACETYLMURAMOYL-L-ALANINE AMIDASE AMIC"/>
    <property type="match status" value="1"/>
</dbReference>
<dbReference type="Proteomes" id="UP000177894">
    <property type="component" value="Chromosome"/>
</dbReference>
<name>A0AAC9WJV7_9CLOT</name>
<dbReference type="Pfam" id="PF01520">
    <property type="entry name" value="Amidase_3"/>
    <property type="match status" value="1"/>
</dbReference>
<dbReference type="SMART" id="SM00646">
    <property type="entry name" value="Ami_3"/>
    <property type="match status" value="1"/>
</dbReference>
<evidence type="ECO:0000313" key="4">
    <source>
        <dbReference type="EMBL" id="ARE89490.1"/>
    </source>
</evidence>
<dbReference type="EMBL" id="CP017603">
    <property type="protein sequence ID" value="AOY75066.1"/>
    <property type="molecule type" value="Genomic_DNA"/>
</dbReference>
<gene>
    <name evidence="4" type="primary">cwlD_2</name>
    <name evidence="3" type="ORF">BJL90_03625</name>
    <name evidence="4" type="ORF">CLFO_39680</name>
</gene>
<dbReference type="EMBL" id="CP020559">
    <property type="protein sequence ID" value="ARE89490.1"/>
    <property type="molecule type" value="Genomic_DNA"/>
</dbReference>
<proteinExistence type="predicted"/>
<organism evidence="4 6">
    <name type="scientific">Clostridium formicaceticum</name>
    <dbReference type="NCBI Taxonomy" id="1497"/>
    <lineage>
        <taxon>Bacteria</taxon>
        <taxon>Bacillati</taxon>
        <taxon>Bacillota</taxon>
        <taxon>Clostridia</taxon>
        <taxon>Eubacteriales</taxon>
        <taxon>Clostridiaceae</taxon>
        <taxon>Clostridium</taxon>
    </lineage>
</organism>
<evidence type="ECO:0000256" key="1">
    <source>
        <dbReference type="ARBA" id="ARBA00022801"/>
    </source>
</evidence>
<dbReference type="GO" id="GO:0008745">
    <property type="term" value="F:N-acetylmuramoyl-L-alanine amidase activity"/>
    <property type="evidence" value="ECO:0007669"/>
    <property type="project" value="UniProtKB-EC"/>
</dbReference>
<feature type="domain" description="MurNAc-LAA" evidence="2">
    <location>
        <begin position="119"/>
        <end position="231"/>
    </location>
</feature>
<keyword evidence="5" id="KW-1185">Reference proteome</keyword>
<evidence type="ECO:0000313" key="3">
    <source>
        <dbReference type="EMBL" id="AOY75066.1"/>
    </source>
</evidence>
<reference evidence="3 5" key="1">
    <citation type="submission" date="2016-10" db="EMBL/GenBank/DDBJ databases">
        <title>Complete Genome Sequence of Acetogen Clostridium formicoaceticum ATCC 27076.</title>
        <authorList>
            <person name="Bao T."/>
            <person name="Cheng C."/>
            <person name="Zhao J."/>
            <person name="Yang S.-T."/>
            <person name="Wang J."/>
            <person name="Wang M."/>
        </authorList>
    </citation>
    <scope>NUCLEOTIDE SEQUENCE [LARGE SCALE GENOMIC DNA]</scope>
    <source>
        <strain evidence="3 5">ATCC 27076</strain>
    </source>
</reference>
<dbReference type="GO" id="GO:0030288">
    <property type="term" value="C:outer membrane-bounded periplasmic space"/>
    <property type="evidence" value="ECO:0007669"/>
    <property type="project" value="TreeGrafter"/>
</dbReference>
<dbReference type="PROSITE" id="PS51257">
    <property type="entry name" value="PROKAR_LIPOPROTEIN"/>
    <property type="match status" value="1"/>
</dbReference>
<keyword evidence="1 4" id="KW-0378">Hydrolase</keyword>
<dbReference type="CDD" id="cd02696">
    <property type="entry name" value="MurNAc-LAA"/>
    <property type="match status" value="1"/>
</dbReference>
<evidence type="ECO:0000313" key="5">
    <source>
        <dbReference type="Proteomes" id="UP000177894"/>
    </source>
</evidence>
<dbReference type="NCBIfam" id="TIGR02883">
    <property type="entry name" value="spore_cwlD"/>
    <property type="match status" value="1"/>
</dbReference>
<dbReference type="RefSeq" id="WP_070964233.1">
    <property type="nucleotide sequence ID" value="NZ_CP017603.1"/>
</dbReference>
<dbReference type="AlphaFoldDB" id="A0AAC9WJV7"/>
<dbReference type="KEGG" id="cfm:BJL90_03625"/>
<dbReference type="GO" id="GO:0009253">
    <property type="term" value="P:peptidoglycan catabolic process"/>
    <property type="evidence" value="ECO:0007669"/>
    <property type="project" value="InterPro"/>
</dbReference>
<reference evidence="4 6" key="2">
    <citation type="submission" date="2017-03" db="EMBL/GenBank/DDBJ databases">
        <title>Complete sequence of Clostridium formicaceticum DSM 92.</title>
        <authorList>
            <person name="Poehlein A."/>
            <person name="Karl M."/>
            <person name="Bengelsdorf F.R."/>
            <person name="Duerre P."/>
            <person name="Daniel R."/>
        </authorList>
    </citation>
    <scope>NUCLEOTIDE SEQUENCE [LARGE SCALE GENOMIC DNA]</scope>
    <source>
        <strain evidence="4 6">DSM 92</strain>
    </source>
</reference>
<evidence type="ECO:0000313" key="6">
    <source>
        <dbReference type="Proteomes" id="UP000192478"/>
    </source>
</evidence>
<dbReference type="SUPFAM" id="SSF53187">
    <property type="entry name" value="Zn-dependent exopeptidases"/>
    <property type="match status" value="1"/>
</dbReference>
<dbReference type="PANTHER" id="PTHR30404">
    <property type="entry name" value="N-ACETYLMURAMOYL-L-ALANINE AMIDASE"/>
    <property type="match status" value="1"/>
</dbReference>
<accession>A0AAC9WJV7</accession>
<dbReference type="Gene3D" id="3.40.630.40">
    <property type="entry name" value="Zn-dependent exopeptidases"/>
    <property type="match status" value="1"/>
</dbReference>
<dbReference type="InterPro" id="IPR050695">
    <property type="entry name" value="N-acetylmuramoyl_amidase_3"/>
</dbReference>